<dbReference type="GO" id="GO:0016132">
    <property type="term" value="P:brassinosteroid biosynthetic process"/>
    <property type="evidence" value="ECO:0007669"/>
    <property type="project" value="TreeGrafter"/>
</dbReference>
<gene>
    <name evidence="13" type="ORF">SO802_027845</name>
</gene>
<keyword evidence="10" id="KW-0503">Monooxygenase</keyword>
<comment type="subcellular location">
    <subcellularLocation>
        <location evidence="2">Membrane</location>
        <topology evidence="2">Single-pass membrane protein</topology>
    </subcellularLocation>
</comment>
<reference evidence="13 14" key="1">
    <citation type="submission" date="2024-01" db="EMBL/GenBank/DDBJ databases">
        <title>A telomere-to-telomere, gap-free genome of sweet tea (Lithocarpus litseifolius).</title>
        <authorList>
            <person name="Zhou J."/>
        </authorList>
    </citation>
    <scope>NUCLEOTIDE SEQUENCE [LARGE SCALE GENOMIC DNA]</scope>
    <source>
        <strain evidence="13">Zhou-2022a</strain>
        <tissue evidence="13">Leaf</tissue>
    </source>
</reference>
<feature type="binding site" description="axial binding residue" evidence="12">
    <location>
        <position position="395"/>
    </location>
    <ligand>
        <name>heme</name>
        <dbReference type="ChEBI" id="CHEBI:30413"/>
    </ligand>
    <ligandPart>
        <name>Fe</name>
        <dbReference type="ChEBI" id="CHEBI:18248"/>
    </ligandPart>
</feature>
<comment type="cofactor">
    <cofactor evidence="1 12">
        <name>heme</name>
        <dbReference type="ChEBI" id="CHEBI:30413"/>
    </cofactor>
</comment>
<organism evidence="13 14">
    <name type="scientific">Lithocarpus litseifolius</name>
    <dbReference type="NCBI Taxonomy" id="425828"/>
    <lineage>
        <taxon>Eukaryota</taxon>
        <taxon>Viridiplantae</taxon>
        <taxon>Streptophyta</taxon>
        <taxon>Embryophyta</taxon>
        <taxon>Tracheophyta</taxon>
        <taxon>Spermatophyta</taxon>
        <taxon>Magnoliopsida</taxon>
        <taxon>eudicotyledons</taxon>
        <taxon>Gunneridae</taxon>
        <taxon>Pentapetalae</taxon>
        <taxon>rosids</taxon>
        <taxon>fabids</taxon>
        <taxon>Fagales</taxon>
        <taxon>Fagaceae</taxon>
        <taxon>Lithocarpus</taxon>
    </lineage>
</organism>
<dbReference type="GO" id="GO:0016125">
    <property type="term" value="P:sterol metabolic process"/>
    <property type="evidence" value="ECO:0007669"/>
    <property type="project" value="TreeGrafter"/>
</dbReference>
<proteinExistence type="inferred from homology"/>
<dbReference type="PANTHER" id="PTHR24286:SF305">
    <property type="entry name" value="CYTOCHROME P450 708A2"/>
    <property type="match status" value="1"/>
</dbReference>
<evidence type="ECO:0000256" key="9">
    <source>
        <dbReference type="ARBA" id="ARBA00023004"/>
    </source>
</evidence>
<dbReference type="InterPro" id="IPR002401">
    <property type="entry name" value="Cyt_P450_E_grp-I"/>
</dbReference>
<dbReference type="GO" id="GO:0005506">
    <property type="term" value="F:iron ion binding"/>
    <property type="evidence" value="ECO:0007669"/>
    <property type="project" value="InterPro"/>
</dbReference>
<dbReference type="PRINTS" id="PR00463">
    <property type="entry name" value="EP450I"/>
</dbReference>
<keyword evidence="7" id="KW-1133">Transmembrane helix</keyword>
<keyword evidence="11" id="KW-0472">Membrane</keyword>
<dbReference type="InterPro" id="IPR001128">
    <property type="entry name" value="Cyt_P450"/>
</dbReference>
<comment type="similarity">
    <text evidence="3">Belongs to the cytochrome P450 family.</text>
</comment>
<evidence type="ECO:0000256" key="7">
    <source>
        <dbReference type="ARBA" id="ARBA00022989"/>
    </source>
</evidence>
<keyword evidence="9 12" id="KW-0408">Iron</keyword>
<keyword evidence="4 12" id="KW-0349">Heme</keyword>
<keyword evidence="5" id="KW-0812">Transmembrane</keyword>
<dbReference type="PROSITE" id="PS00086">
    <property type="entry name" value="CYTOCHROME_P450"/>
    <property type="match status" value="2"/>
</dbReference>
<dbReference type="Pfam" id="PF00067">
    <property type="entry name" value="p450"/>
    <property type="match status" value="2"/>
</dbReference>
<dbReference type="CDD" id="cd11043">
    <property type="entry name" value="CYP90-like"/>
    <property type="match status" value="1"/>
</dbReference>
<dbReference type="InterPro" id="IPR036396">
    <property type="entry name" value="Cyt_P450_sf"/>
</dbReference>
<evidence type="ECO:0000256" key="3">
    <source>
        <dbReference type="ARBA" id="ARBA00010617"/>
    </source>
</evidence>
<evidence type="ECO:0000256" key="4">
    <source>
        <dbReference type="ARBA" id="ARBA00022617"/>
    </source>
</evidence>
<evidence type="ECO:0000256" key="5">
    <source>
        <dbReference type="ARBA" id="ARBA00022692"/>
    </source>
</evidence>
<dbReference type="InterPro" id="IPR017972">
    <property type="entry name" value="Cyt_P450_CS"/>
</dbReference>
<protein>
    <recommendedName>
        <fullName evidence="15">Cytochrome P450</fullName>
    </recommendedName>
</protein>
<evidence type="ECO:0000313" key="14">
    <source>
        <dbReference type="Proteomes" id="UP001459277"/>
    </source>
</evidence>
<evidence type="ECO:0000256" key="12">
    <source>
        <dbReference type="PIRSR" id="PIRSR602401-1"/>
    </source>
</evidence>
<evidence type="ECO:0000256" key="10">
    <source>
        <dbReference type="ARBA" id="ARBA00023033"/>
    </source>
</evidence>
<keyword evidence="8" id="KW-0560">Oxidoreductase</keyword>
<dbReference type="GO" id="GO:0004497">
    <property type="term" value="F:monooxygenase activity"/>
    <property type="evidence" value="ECO:0007669"/>
    <property type="project" value="UniProtKB-KW"/>
</dbReference>
<evidence type="ECO:0000256" key="2">
    <source>
        <dbReference type="ARBA" id="ARBA00004167"/>
    </source>
</evidence>
<dbReference type="Proteomes" id="UP001459277">
    <property type="component" value="Unassembled WGS sequence"/>
</dbReference>
<dbReference type="GO" id="GO:0016705">
    <property type="term" value="F:oxidoreductase activity, acting on paired donors, with incorporation or reduction of molecular oxygen"/>
    <property type="evidence" value="ECO:0007669"/>
    <property type="project" value="InterPro"/>
</dbReference>
<keyword evidence="14" id="KW-1185">Reference proteome</keyword>
<dbReference type="AlphaFoldDB" id="A0AAW2BNV5"/>
<evidence type="ECO:0000256" key="6">
    <source>
        <dbReference type="ARBA" id="ARBA00022723"/>
    </source>
</evidence>
<accession>A0AAW2BNV5</accession>
<keyword evidence="6 12" id="KW-0479">Metal-binding</keyword>
<dbReference type="PANTHER" id="PTHR24286">
    <property type="entry name" value="CYTOCHROME P450 26"/>
    <property type="match status" value="1"/>
</dbReference>
<sequence>MWTVGLCLVAVAVAYCSYWLNKWRNPKCNGVFPPGSMGPFIGDSLQLIVPSYSLDLHPFIKNKVQSYGPIFRTSVAGRPIVISVDPEFNHCILFSMEGENRTTALRVIHKYVRSIILDHFGAEPLKEKLLPQIEVFVSKTLETWSTQSSVKVKHAASIMVFDFSAKSIMFSYDAEKSPMKLSEKLINVAGGFLSFPLNIPDQKEALTMLRKIVKEKMNSPEKHEDMLDQAINNMNKEKFLSEDFLARWVFGISFATFEAISTALSLALKLIADNPAVLPELTAERKAILKARKNPNSILTWDEYKSMTFTLQVKYEVFRIANVSPGLLRKALKDIKFKGYTIPAGWTIMIVNYALQLNSNTYKDPLAFNPWRWKDLDPSVVSKNFMPFGGGIRQCAGAEYTKTFMAIFLHVLVTKYSPPHMVPWSGPWDETNPNGSLGGHFMQLKLSRIGWRQGVISHLSVNLYGYVQKSTPCLLVVIYLTYWLNKWSNPKCNGVLPPGSMGLPIIGESFQLNVRSYSLDVHPFIKNRVQRYGPIFRTSLAGCPVVVSIDPEFNHHIAKQEGRLVELWYLDSFSKIFTMEGESKTTAHGLVHRYLRSIILNHCGAEALEKMLLSQIEELVIKALQTWSSRPSIEVKRAASVLTLHFGAKLLIGYDHEKSPLKMSETFNNVAGGFMVFPLNIPGTAYYKSLKDQTEAVIMLRKIIKERINSPEIHHGDFLNQAINDMDTEKYLTEDIIIYSLFGILYTNFESISSILALTLKLLEDQPKVLQELKEEHEAILKGRENPSSTLTWNEYKSMTFTFQVINEVLRIAAVNPGLLRRALKDIEYKGYTIPAGWTIMLANSALQLNPNTYKDPLAFNPWRWKDLDPLVVSKNFMPFGGGIRKCAGADYSKAFLATFLHVLVTKYRWTRLKGGNIARSPLLGFTDGLHIRITKKSS</sequence>
<dbReference type="FunFam" id="1.10.630.10:FF:000020">
    <property type="entry name" value="Cytochrome P450 family protein"/>
    <property type="match status" value="1"/>
</dbReference>
<dbReference type="GO" id="GO:0016020">
    <property type="term" value="C:membrane"/>
    <property type="evidence" value="ECO:0007669"/>
    <property type="project" value="UniProtKB-SubCell"/>
</dbReference>
<evidence type="ECO:0000313" key="13">
    <source>
        <dbReference type="EMBL" id="KAK9987606.1"/>
    </source>
</evidence>
<evidence type="ECO:0000256" key="8">
    <source>
        <dbReference type="ARBA" id="ARBA00023002"/>
    </source>
</evidence>
<dbReference type="GO" id="GO:0020037">
    <property type="term" value="F:heme binding"/>
    <property type="evidence" value="ECO:0007669"/>
    <property type="project" value="InterPro"/>
</dbReference>
<evidence type="ECO:0008006" key="15">
    <source>
        <dbReference type="Google" id="ProtNLM"/>
    </source>
</evidence>
<evidence type="ECO:0000256" key="1">
    <source>
        <dbReference type="ARBA" id="ARBA00001971"/>
    </source>
</evidence>
<comment type="caution">
    <text evidence="13">The sequence shown here is derived from an EMBL/GenBank/DDBJ whole genome shotgun (WGS) entry which is preliminary data.</text>
</comment>
<evidence type="ECO:0000256" key="11">
    <source>
        <dbReference type="ARBA" id="ARBA00023136"/>
    </source>
</evidence>
<dbReference type="EMBL" id="JAZDWU010000010">
    <property type="protein sequence ID" value="KAK9987606.1"/>
    <property type="molecule type" value="Genomic_DNA"/>
</dbReference>
<dbReference type="SUPFAM" id="SSF48264">
    <property type="entry name" value="Cytochrome P450"/>
    <property type="match status" value="2"/>
</dbReference>
<dbReference type="GO" id="GO:0010268">
    <property type="term" value="P:brassinosteroid homeostasis"/>
    <property type="evidence" value="ECO:0007669"/>
    <property type="project" value="TreeGrafter"/>
</dbReference>
<name>A0AAW2BNV5_9ROSI</name>
<dbReference type="Gene3D" id="1.10.630.10">
    <property type="entry name" value="Cytochrome P450"/>
    <property type="match status" value="2"/>
</dbReference>